<dbReference type="InterPro" id="IPR045584">
    <property type="entry name" value="Pilin-like"/>
</dbReference>
<keyword evidence="4" id="KW-0997">Cell inner membrane</keyword>
<comment type="caution">
    <text evidence="9">The sequence shown here is derived from an EMBL/GenBank/DDBJ whole genome shotgun (WGS) entry which is preliminary data.</text>
</comment>
<dbReference type="Pfam" id="PF07963">
    <property type="entry name" value="N_methyl"/>
    <property type="match status" value="1"/>
</dbReference>
<keyword evidence="7 8" id="KW-0472">Membrane</keyword>
<sequence>MKHACRVQQGFTLIEVLVALTLMALVSLISWRGLDAVQRTGERLDERAEETLSMVRALGQIERDLLLHAGADVLPNSLSAAANAATGSAGASGRMPPGITWDRDGGLSLVRAAGDGLWQQLRWYLKDGALVRAVGAPSYLLPLPAAETEVVVLEHVKGLSVKMWQAGRGWVEPPSATRESVIGTVQAESSAQPETNTGANTQASGSVASGLEISLYREDPTSDKPYRKVVVLP</sequence>
<proteinExistence type="predicted"/>
<dbReference type="AlphaFoldDB" id="A0A2U1CH66"/>
<keyword evidence="6 8" id="KW-1133">Transmembrane helix</keyword>
<dbReference type="InterPro" id="IPR012902">
    <property type="entry name" value="N_methyl_site"/>
</dbReference>
<dbReference type="PANTHER" id="PTHR39583">
    <property type="entry name" value="TYPE II SECRETION SYSTEM PROTEIN J-RELATED"/>
    <property type="match status" value="1"/>
</dbReference>
<evidence type="ECO:0000256" key="4">
    <source>
        <dbReference type="ARBA" id="ARBA00022519"/>
    </source>
</evidence>
<evidence type="ECO:0000256" key="3">
    <source>
        <dbReference type="ARBA" id="ARBA00022481"/>
    </source>
</evidence>
<dbReference type="GO" id="GO:0005886">
    <property type="term" value="C:plasma membrane"/>
    <property type="evidence" value="ECO:0007669"/>
    <property type="project" value="UniProtKB-SubCell"/>
</dbReference>
<comment type="subcellular location">
    <subcellularLocation>
        <location evidence="1">Cell inner membrane</location>
        <topology evidence="1">Single-pass membrane protein</topology>
    </subcellularLocation>
</comment>
<dbReference type="EMBL" id="QEKO01000011">
    <property type="protein sequence ID" value="PVY60252.1"/>
    <property type="molecule type" value="Genomic_DNA"/>
</dbReference>
<dbReference type="OrthoDB" id="9151668at2"/>
<organism evidence="9 10">
    <name type="scientific">Pusillimonas noertemannii</name>
    <dbReference type="NCBI Taxonomy" id="305977"/>
    <lineage>
        <taxon>Bacteria</taxon>
        <taxon>Pseudomonadati</taxon>
        <taxon>Pseudomonadota</taxon>
        <taxon>Betaproteobacteria</taxon>
        <taxon>Burkholderiales</taxon>
        <taxon>Alcaligenaceae</taxon>
        <taxon>Pusillimonas</taxon>
    </lineage>
</organism>
<evidence type="ECO:0000313" key="10">
    <source>
        <dbReference type="Proteomes" id="UP000246145"/>
    </source>
</evidence>
<gene>
    <name evidence="9" type="ORF">C7440_3851</name>
</gene>
<name>A0A2U1CH66_9BURK</name>
<dbReference type="GO" id="GO:0015628">
    <property type="term" value="P:protein secretion by the type II secretion system"/>
    <property type="evidence" value="ECO:0007669"/>
    <property type="project" value="TreeGrafter"/>
</dbReference>
<evidence type="ECO:0000256" key="7">
    <source>
        <dbReference type="ARBA" id="ARBA00023136"/>
    </source>
</evidence>
<evidence type="ECO:0000256" key="6">
    <source>
        <dbReference type="ARBA" id="ARBA00022989"/>
    </source>
</evidence>
<keyword evidence="10" id="KW-1185">Reference proteome</keyword>
<dbReference type="Proteomes" id="UP000246145">
    <property type="component" value="Unassembled WGS sequence"/>
</dbReference>
<keyword evidence="5 8" id="KW-0812">Transmembrane</keyword>
<evidence type="ECO:0000256" key="2">
    <source>
        <dbReference type="ARBA" id="ARBA00022475"/>
    </source>
</evidence>
<evidence type="ECO:0000313" key="9">
    <source>
        <dbReference type="EMBL" id="PVY60252.1"/>
    </source>
</evidence>
<protein>
    <submittedName>
        <fullName evidence="9">Type II secretion system protein J (GspJ)</fullName>
    </submittedName>
</protein>
<reference evidence="9 10" key="1">
    <citation type="submission" date="2018-04" db="EMBL/GenBank/DDBJ databases">
        <title>Genomic Encyclopedia of Type Strains, Phase IV (KMG-IV): sequencing the most valuable type-strain genomes for metagenomic binning, comparative biology and taxonomic classification.</title>
        <authorList>
            <person name="Goeker M."/>
        </authorList>
    </citation>
    <scope>NUCLEOTIDE SEQUENCE [LARGE SCALE GENOMIC DNA]</scope>
    <source>
        <strain evidence="9 10">DSM 10065</strain>
    </source>
</reference>
<dbReference type="STRING" id="1231391.GCA_000308195_01181"/>
<dbReference type="RefSeq" id="WP_116519604.1">
    <property type="nucleotide sequence ID" value="NZ_JACCEX010000009.1"/>
</dbReference>
<keyword evidence="3" id="KW-0488">Methylation</keyword>
<dbReference type="SUPFAM" id="SSF54523">
    <property type="entry name" value="Pili subunits"/>
    <property type="match status" value="1"/>
</dbReference>
<feature type="transmembrane region" description="Helical" evidence="8">
    <location>
        <begin position="12"/>
        <end position="31"/>
    </location>
</feature>
<evidence type="ECO:0000256" key="8">
    <source>
        <dbReference type="SAM" id="Phobius"/>
    </source>
</evidence>
<dbReference type="PANTHER" id="PTHR39583:SF2">
    <property type="entry name" value="TYPE II SECRETION SYSTEM PROTEIN J"/>
    <property type="match status" value="1"/>
</dbReference>
<evidence type="ECO:0000256" key="5">
    <source>
        <dbReference type="ARBA" id="ARBA00022692"/>
    </source>
</evidence>
<keyword evidence="2" id="KW-1003">Cell membrane</keyword>
<dbReference type="NCBIfam" id="TIGR02532">
    <property type="entry name" value="IV_pilin_GFxxxE"/>
    <property type="match status" value="1"/>
</dbReference>
<dbReference type="PROSITE" id="PS00409">
    <property type="entry name" value="PROKAR_NTER_METHYL"/>
    <property type="match status" value="1"/>
</dbReference>
<dbReference type="InterPro" id="IPR051621">
    <property type="entry name" value="T2SS_protein_J"/>
</dbReference>
<accession>A0A2U1CH66</accession>
<evidence type="ECO:0000256" key="1">
    <source>
        <dbReference type="ARBA" id="ARBA00004377"/>
    </source>
</evidence>